<name>A0ABT2D4G9_9BURK</name>
<dbReference type="Pfam" id="PF25601">
    <property type="entry name" value="AAA_lid_14"/>
    <property type="match status" value="1"/>
</dbReference>
<accession>A0ABT2D4G9</accession>
<gene>
    <name evidence="8" type="ORF">NX778_23885</name>
</gene>
<dbReference type="PROSITE" id="PS50110">
    <property type="entry name" value="RESPONSE_REGULATORY"/>
    <property type="match status" value="1"/>
</dbReference>
<keyword evidence="3" id="KW-0805">Transcription regulation</keyword>
<evidence type="ECO:0000259" key="6">
    <source>
        <dbReference type="PROSITE" id="PS50045"/>
    </source>
</evidence>
<keyword evidence="9" id="KW-1185">Reference proteome</keyword>
<dbReference type="SUPFAM" id="SSF52540">
    <property type="entry name" value="P-loop containing nucleoside triphosphate hydrolases"/>
    <property type="match status" value="1"/>
</dbReference>
<dbReference type="SMART" id="SM00382">
    <property type="entry name" value="AAA"/>
    <property type="match status" value="1"/>
</dbReference>
<dbReference type="InterPro" id="IPR009057">
    <property type="entry name" value="Homeodomain-like_sf"/>
</dbReference>
<dbReference type="Gene3D" id="1.10.8.60">
    <property type="match status" value="1"/>
</dbReference>
<dbReference type="InterPro" id="IPR003593">
    <property type="entry name" value="AAA+_ATPase"/>
</dbReference>
<keyword evidence="5" id="KW-0597">Phosphoprotein</keyword>
<dbReference type="InterPro" id="IPR002197">
    <property type="entry name" value="HTH_Fis"/>
</dbReference>
<feature type="domain" description="Sigma-54 factor interaction" evidence="6">
    <location>
        <begin position="140"/>
        <end position="369"/>
    </location>
</feature>
<evidence type="ECO:0000256" key="4">
    <source>
        <dbReference type="ARBA" id="ARBA00023163"/>
    </source>
</evidence>
<dbReference type="Pfam" id="PF02954">
    <property type="entry name" value="HTH_8"/>
    <property type="match status" value="1"/>
</dbReference>
<dbReference type="SUPFAM" id="SSF46689">
    <property type="entry name" value="Homeodomain-like"/>
    <property type="match status" value="1"/>
</dbReference>
<dbReference type="PANTHER" id="PTHR32071:SF113">
    <property type="entry name" value="ALGINATE BIOSYNTHESIS TRANSCRIPTIONAL REGULATORY PROTEIN ALGB"/>
    <property type="match status" value="1"/>
</dbReference>
<dbReference type="CDD" id="cd00009">
    <property type="entry name" value="AAA"/>
    <property type="match status" value="1"/>
</dbReference>
<dbReference type="SUPFAM" id="SSF52172">
    <property type="entry name" value="CheY-like"/>
    <property type="match status" value="1"/>
</dbReference>
<reference evidence="8 9" key="1">
    <citation type="submission" date="2022-08" db="EMBL/GenBank/DDBJ databases">
        <title>Reclassification of Massilia species as members of the genera Telluria, Duganella, Pseudoduganella, Mokoshia gen. nov. and Zemynaea gen. nov. using orthogonal and non-orthogonal genome-based approaches.</title>
        <authorList>
            <person name="Bowman J.P."/>
        </authorList>
    </citation>
    <scope>NUCLEOTIDE SEQUENCE [LARGE SCALE GENOMIC DNA]</scope>
    <source>
        <strain evidence="8 9">JCM 31606</strain>
    </source>
</reference>
<evidence type="ECO:0000256" key="1">
    <source>
        <dbReference type="ARBA" id="ARBA00022741"/>
    </source>
</evidence>
<sequence length="445" mass="47998">MADPAAHILILDDDIDVAYAAQLLLRRRFGSVVSLNDPQQLQAALAERAPDVVLLDFNFTPGRIDGAEGLAVLDRLRALPQPPAVIALTAYADVPLAVEALKRGASDFITKPWDNARLIAAIDSALARRGGAGAAAESPLMGASAAIREVKAMIASVAPTEANVMVLGENGVGKELVARAIHLASRRAAKTFLAVDMGALPESTFESELFGHRKGSFTDAKEHRAGRFQAARGGSLFLDEIGNMPLAAQAKLLTALERREVTPLGADRAEAIDVRIVSATNLDEVRLFDPSVFRPDLLFRLNTIVIRVPPLRERREDIPTLLRHYLDLYQVQYQRPERVLSGEAIERLCAWPWPGNVRALRHACERAVILGAQPEYQFGDFGLAAPAAAVPQEIPAPEPQLVLGALERDAIAAALDKAKGNISHAARLLGVSRAALYRKLGKHGI</sequence>
<dbReference type="SMART" id="SM00448">
    <property type="entry name" value="REC"/>
    <property type="match status" value="1"/>
</dbReference>
<comment type="caution">
    <text evidence="8">The sequence shown here is derived from an EMBL/GenBank/DDBJ whole genome shotgun (WGS) entry which is preliminary data.</text>
</comment>
<protein>
    <submittedName>
        <fullName evidence="8">Sigma-54 dependent transcriptional regulator</fullName>
    </submittedName>
</protein>
<evidence type="ECO:0000256" key="3">
    <source>
        <dbReference type="ARBA" id="ARBA00023015"/>
    </source>
</evidence>
<dbReference type="Pfam" id="PF00158">
    <property type="entry name" value="Sigma54_activat"/>
    <property type="match status" value="1"/>
</dbReference>
<dbReference type="Gene3D" id="1.10.10.60">
    <property type="entry name" value="Homeodomain-like"/>
    <property type="match status" value="1"/>
</dbReference>
<evidence type="ECO:0000313" key="8">
    <source>
        <dbReference type="EMBL" id="MCS0661117.1"/>
    </source>
</evidence>
<evidence type="ECO:0000256" key="5">
    <source>
        <dbReference type="PROSITE-ProRule" id="PRU00169"/>
    </source>
</evidence>
<dbReference type="PANTHER" id="PTHR32071">
    <property type="entry name" value="TRANSCRIPTIONAL REGULATORY PROTEIN"/>
    <property type="match status" value="1"/>
</dbReference>
<dbReference type="InterPro" id="IPR002078">
    <property type="entry name" value="Sigma_54_int"/>
</dbReference>
<keyword evidence="4" id="KW-0804">Transcription</keyword>
<dbReference type="Gene3D" id="3.40.50.300">
    <property type="entry name" value="P-loop containing nucleotide triphosphate hydrolases"/>
    <property type="match status" value="1"/>
</dbReference>
<proteinExistence type="predicted"/>
<dbReference type="PROSITE" id="PS50045">
    <property type="entry name" value="SIGMA54_INTERACT_4"/>
    <property type="match status" value="1"/>
</dbReference>
<dbReference type="PRINTS" id="PR01590">
    <property type="entry name" value="HTHFIS"/>
</dbReference>
<feature type="modified residue" description="4-aspartylphosphate" evidence="5">
    <location>
        <position position="56"/>
    </location>
</feature>
<evidence type="ECO:0000256" key="2">
    <source>
        <dbReference type="ARBA" id="ARBA00022840"/>
    </source>
</evidence>
<evidence type="ECO:0000313" key="9">
    <source>
        <dbReference type="Proteomes" id="UP001204621"/>
    </source>
</evidence>
<keyword evidence="2" id="KW-0067">ATP-binding</keyword>
<dbReference type="RefSeq" id="WP_258814314.1">
    <property type="nucleotide sequence ID" value="NZ_JANUGU010000013.1"/>
</dbReference>
<dbReference type="Pfam" id="PF00072">
    <property type="entry name" value="Response_reg"/>
    <property type="match status" value="1"/>
</dbReference>
<feature type="domain" description="Response regulatory" evidence="7">
    <location>
        <begin position="7"/>
        <end position="126"/>
    </location>
</feature>
<keyword evidence="1" id="KW-0547">Nucleotide-binding</keyword>
<dbReference type="EMBL" id="JANUGU010000013">
    <property type="protein sequence ID" value="MCS0661117.1"/>
    <property type="molecule type" value="Genomic_DNA"/>
</dbReference>
<dbReference type="Proteomes" id="UP001204621">
    <property type="component" value="Unassembled WGS sequence"/>
</dbReference>
<organism evidence="8 9">
    <name type="scientific">Massilia terrae</name>
    <dbReference type="NCBI Taxonomy" id="1811224"/>
    <lineage>
        <taxon>Bacteria</taxon>
        <taxon>Pseudomonadati</taxon>
        <taxon>Pseudomonadota</taxon>
        <taxon>Betaproteobacteria</taxon>
        <taxon>Burkholderiales</taxon>
        <taxon>Oxalobacteraceae</taxon>
        <taxon>Telluria group</taxon>
        <taxon>Massilia</taxon>
    </lineage>
</organism>
<dbReference type="InterPro" id="IPR001789">
    <property type="entry name" value="Sig_transdc_resp-reg_receiver"/>
</dbReference>
<dbReference type="Gene3D" id="3.40.50.2300">
    <property type="match status" value="1"/>
</dbReference>
<dbReference type="InterPro" id="IPR011006">
    <property type="entry name" value="CheY-like_superfamily"/>
</dbReference>
<dbReference type="InterPro" id="IPR058031">
    <property type="entry name" value="AAA_lid_NorR"/>
</dbReference>
<evidence type="ECO:0000259" key="7">
    <source>
        <dbReference type="PROSITE" id="PS50110"/>
    </source>
</evidence>
<dbReference type="InterPro" id="IPR027417">
    <property type="entry name" value="P-loop_NTPase"/>
</dbReference>